<feature type="domain" description="GGDEF" evidence="6">
    <location>
        <begin position="383"/>
        <end position="509"/>
    </location>
</feature>
<dbReference type="PROSITE" id="PS00041">
    <property type="entry name" value="HTH_ARAC_FAMILY_1"/>
    <property type="match status" value="1"/>
</dbReference>
<comment type="caution">
    <text evidence="7">The sequence shown here is derived from an EMBL/GenBank/DDBJ whole genome shotgun (WGS) entry which is preliminary data.</text>
</comment>
<feature type="transmembrane region" description="Helical" evidence="4">
    <location>
        <begin position="13"/>
        <end position="37"/>
    </location>
</feature>
<evidence type="ECO:0000256" key="1">
    <source>
        <dbReference type="ARBA" id="ARBA00023015"/>
    </source>
</evidence>
<dbReference type="InterPro" id="IPR018060">
    <property type="entry name" value="HTH_AraC"/>
</dbReference>
<protein>
    <submittedName>
        <fullName evidence="7">AraC family transcriptional regulator</fullName>
    </submittedName>
</protein>
<dbReference type="PANTHER" id="PTHR43280:SF10">
    <property type="entry name" value="REGULATORY PROTEIN POCR"/>
    <property type="match status" value="1"/>
</dbReference>
<dbReference type="Pfam" id="PF12833">
    <property type="entry name" value="HTH_18"/>
    <property type="match status" value="1"/>
</dbReference>
<dbReference type="GO" id="GO:0043565">
    <property type="term" value="F:sequence-specific DNA binding"/>
    <property type="evidence" value="ECO:0007669"/>
    <property type="project" value="InterPro"/>
</dbReference>
<dbReference type="PROSITE" id="PS01124">
    <property type="entry name" value="HTH_ARAC_FAMILY_2"/>
    <property type="match status" value="1"/>
</dbReference>
<organism evidence="7 8">
    <name type="scientific">Enterococcus casseliflavus</name>
    <name type="common">Enterococcus flavescens</name>
    <dbReference type="NCBI Taxonomy" id="37734"/>
    <lineage>
        <taxon>Bacteria</taxon>
        <taxon>Bacillati</taxon>
        <taxon>Bacillota</taxon>
        <taxon>Bacilli</taxon>
        <taxon>Lactobacillales</taxon>
        <taxon>Enterococcaceae</taxon>
        <taxon>Enterococcus</taxon>
    </lineage>
</organism>
<evidence type="ECO:0000259" key="6">
    <source>
        <dbReference type="PROSITE" id="PS50887"/>
    </source>
</evidence>
<evidence type="ECO:0000313" key="8">
    <source>
        <dbReference type="Proteomes" id="UP000286288"/>
    </source>
</evidence>
<feature type="domain" description="HTH araC/xylS-type" evidence="5">
    <location>
        <begin position="636"/>
        <end position="734"/>
    </location>
</feature>
<evidence type="ECO:0000259" key="5">
    <source>
        <dbReference type="PROSITE" id="PS01124"/>
    </source>
</evidence>
<dbReference type="PANTHER" id="PTHR43280">
    <property type="entry name" value="ARAC-FAMILY TRANSCRIPTIONAL REGULATOR"/>
    <property type="match status" value="1"/>
</dbReference>
<dbReference type="InterPro" id="IPR000160">
    <property type="entry name" value="GGDEF_dom"/>
</dbReference>
<dbReference type="InterPro" id="IPR018062">
    <property type="entry name" value="HTH_AraC-typ_CS"/>
</dbReference>
<dbReference type="Proteomes" id="UP000286288">
    <property type="component" value="Unassembled WGS sequence"/>
</dbReference>
<keyword evidence="3" id="KW-0804">Transcription</keyword>
<keyword evidence="4" id="KW-1133">Transmembrane helix</keyword>
<dbReference type="PROSITE" id="PS50887">
    <property type="entry name" value="GGDEF"/>
    <property type="match status" value="1"/>
</dbReference>
<keyword evidence="4" id="KW-0472">Membrane</keyword>
<feature type="transmembrane region" description="Helical" evidence="4">
    <location>
        <begin position="278"/>
        <end position="297"/>
    </location>
</feature>
<sequence>MKFFLSYHQTSNLFYKIFILIFLIGSALIIGFSGVIYHRTYQNIQETFLQSQHNLVNQVKENLDQKIQMVEYAFSTYSSTQSFSDTMEQPFSVTNYRQVREINSQLAYIGVMGIENASYQLVNLNQHWKIEEGSLKQIDDTELAAFQALIDNQRYLYWLPEDGYLKMVMTLPVFRQETTALGIAEIQDHTIAQLVADHDDSFLNIFHADGQLLFDNGEVIDSALQETMIAAAHGDGIFTDKENNKYVVTQSDYNQWYHVIRLAPASVSQAIRELRSGLIVIGSLLIILFLLVSYRIAIVATSPINRIGELLKPKKQGQKLEVNQLISDIDQVLHQNHDLAVKVEHQKPELESLFLLNLFRGCISEEDIHLKLSQFGYEVSKTEHFAVLLIQIDDLCGRETATIDIFLLAIENLVSEIIPAHLRFQPIISSQETQGTILKLPESVDQKQVLTYCQKIHQAAKDYLKIKISCGVSQSYDRLVETKLAVDNAKEALHYRMNLGEEVIIFFDDIAAQLDNNAIVQYPREAESTFLDAMRSGELATIKARYTEVVREIIHENKNPLTIESALFKLINSIVQLGQLLGADHTSLQNSRKVYQSVLNQTSLFKVEQIIYHELVLPIVETTQAKTDREIRSLSEKMVLIVHQQYDQDLSLDSIAEQLHYNANYLSNVFKKELSINFADYLQNYRLQIAKKWLRETDMTIKEIAANLQYTNSQNFIRFFKKKEQMTPGEYRKRSKD</sequence>
<reference evidence="7 8" key="1">
    <citation type="submission" date="2018-08" db="EMBL/GenBank/DDBJ databases">
        <title>A genome reference for cultivated species of the human gut microbiota.</title>
        <authorList>
            <person name="Zou Y."/>
            <person name="Xue W."/>
            <person name="Luo G."/>
        </authorList>
    </citation>
    <scope>NUCLEOTIDE SEQUENCE [LARGE SCALE GENOMIC DNA]</scope>
    <source>
        <strain evidence="7 8">AF48-16</strain>
    </source>
</reference>
<dbReference type="InterPro" id="IPR009057">
    <property type="entry name" value="Homeodomain-like_sf"/>
</dbReference>
<keyword evidence="2" id="KW-0238">DNA-binding</keyword>
<dbReference type="GO" id="GO:0003700">
    <property type="term" value="F:DNA-binding transcription factor activity"/>
    <property type="evidence" value="ECO:0007669"/>
    <property type="project" value="InterPro"/>
</dbReference>
<dbReference type="SUPFAM" id="SSF46689">
    <property type="entry name" value="Homeodomain-like"/>
    <property type="match status" value="2"/>
</dbReference>
<keyword evidence="4" id="KW-0812">Transmembrane</keyword>
<dbReference type="AlphaFoldDB" id="A0A415EY86"/>
<evidence type="ECO:0000256" key="2">
    <source>
        <dbReference type="ARBA" id="ARBA00023125"/>
    </source>
</evidence>
<accession>A0A415EY86</accession>
<evidence type="ECO:0000256" key="3">
    <source>
        <dbReference type="ARBA" id="ARBA00023163"/>
    </source>
</evidence>
<dbReference type="EMBL" id="QRMZ01000001">
    <property type="protein sequence ID" value="RHK08262.1"/>
    <property type="molecule type" value="Genomic_DNA"/>
</dbReference>
<name>A0A415EY86_ENTCA</name>
<keyword evidence="1" id="KW-0805">Transcription regulation</keyword>
<dbReference type="Gene3D" id="1.10.10.60">
    <property type="entry name" value="Homeodomain-like"/>
    <property type="match status" value="2"/>
</dbReference>
<evidence type="ECO:0000256" key="4">
    <source>
        <dbReference type="SAM" id="Phobius"/>
    </source>
</evidence>
<evidence type="ECO:0000313" key="7">
    <source>
        <dbReference type="EMBL" id="RHK08262.1"/>
    </source>
</evidence>
<proteinExistence type="predicted"/>
<gene>
    <name evidence="7" type="ORF">DW084_00860</name>
</gene>
<dbReference type="SMART" id="SM00342">
    <property type="entry name" value="HTH_ARAC"/>
    <property type="match status" value="1"/>
</dbReference>